<reference evidence="2" key="1">
    <citation type="submission" date="2019-07" db="EMBL/GenBank/DDBJ databases">
        <authorList>
            <person name="Dittberner H."/>
        </authorList>
    </citation>
    <scope>NUCLEOTIDE SEQUENCE [LARGE SCALE GENOMIC DNA]</scope>
</reference>
<organism evidence="2 3">
    <name type="scientific">Arabis nemorensis</name>
    <dbReference type="NCBI Taxonomy" id="586526"/>
    <lineage>
        <taxon>Eukaryota</taxon>
        <taxon>Viridiplantae</taxon>
        <taxon>Streptophyta</taxon>
        <taxon>Embryophyta</taxon>
        <taxon>Tracheophyta</taxon>
        <taxon>Spermatophyta</taxon>
        <taxon>Magnoliopsida</taxon>
        <taxon>eudicotyledons</taxon>
        <taxon>Gunneridae</taxon>
        <taxon>Pentapetalae</taxon>
        <taxon>rosids</taxon>
        <taxon>malvids</taxon>
        <taxon>Brassicales</taxon>
        <taxon>Brassicaceae</taxon>
        <taxon>Arabideae</taxon>
        <taxon>Arabis</taxon>
    </lineage>
</organism>
<dbReference type="Proteomes" id="UP000489600">
    <property type="component" value="Unassembled WGS sequence"/>
</dbReference>
<evidence type="ECO:0000256" key="1">
    <source>
        <dbReference type="ARBA" id="ARBA00007626"/>
    </source>
</evidence>
<dbReference type="GO" id="GO:0005739">
    <property type="term" value="C:mitochondrion"/>
    <property type="evidence" value="ECO:0007669"/>
    <property type="project" value="TreeGrafter"/>
</dbReference>
<dbReference type="AlphaFoldDB" id="A0A565BD61"/>
<sequence length="150" mass="17198">MTSDEMYSKLSELSEPGETVAETLNEFISKGFSVTRTDLFEWTKELRRDCKISTSPRASVLLLRLSECFLSLTEANGLGLDNFTFTYRREMKFSADQHGVYLDLIALHKGTAAAEKYYNKLDSCAKSEATYWKLLKWLCREAMDHRGVID</sequence>
<dbReference type="PANTHER" id="PTHR45717">
    <property type="entry name" value="OS12G0527900 PROTEIN"/>
    <property type="match status" value="1"/>
</dbReference>
<protein>
    <submittedName>
        <fullName evidence="2">Uncharacterized protein</fullName>
    </submittedName>
</protein>
<gene>
    <name evidence="2" type="ORF">ANE_LOCUS9978</name>
</gene>
<keyword evidence="3" id="KW-1185">Reference proteome</keyword>
<dbReference type="OrthoDB" id="10428797at2759"/>
<accession>A0A565BD61</accession>
<comment type="similarity">
    <text evidence="1">Belongs to the PPR family. P subfamily.</text>
</comment>
<evidence type="ECO:0000313" key="2">
    <source>
        <dbReference type="EMBL" id="VVA99533.1"/>
    </source>
</evidence>
<name>A0A565BD61_9BRAS</name>
<dbReference type="EMBL" id="CABITT030000003">
    <property type="protein sequence ID" value="VVA99533.1"/>
    <property type="molecule type" value="Genomic_DNA"/>
</dbReference>
<dbReference type="PANTHER" id="PTHR45717:SF34">
    <property type="entry name" value="PENTACOTRIPEPTIDE-REPEAT REGION OF PRORP DOMAIN-CONTAINING PROTEIN"/>
    <property type="match status" value="1"/>
</dbReference>
<comment type="caution">
    <text evidence="2">The sequence shown here is derived from an EMBL/GenBank/DDBJ whole genome shotgun (WGS) entry which is preliminary data.</text>
</comment>
<evidence type="ECO:0000313" key="3">
    <source>
        <dbReference type="Proteomes" id="UP000489600"/>
    </source>
</evidence>
<proteinExistence type="inferred from homology"/>